<evidence type="ECO:0000313" key="9">
    <source>
        <dbReference type="Proteomes" id="UP000186922"/>
    </source>
</evidence>
<dbReference type="GO" id="GO:0003924">
    <property type="term" value="F:GTPase activity"/>
    <property type="evidence" value="ECO:0007669"/>
    <property type="project" value="InterPro"/>
</dbReference>
<evidence type="ECO:0000313" key="8">
    <source>
        <dbReference type="EMBL" id="GAU89830.1"/>
    </source>
</evidence>
<keyword evidence="2 6" id="KW-0342">GTP-binding</keyword>
<dbReference type="Proteomes" id="UP000186922">
    <property type="component" value="Unassembled WGS sequence"/>
</dbReference>
<proteinExistence type="predicted"/>
<sequence length="184" mass="20372">MFHLLHGLYKRCTQKKEYFILILGLDNAGKTTLLEKAKTKFNPSYNSLNPQRITATVGLNIGKIDIGDVRLSFWDLGGQEELQALWDKYYSECHAIVYVVDASDRPRLDESKAAFASMIHNPHLDGIPLLLLANKQDVENPLRVNDVKSCLAEAGAPYIGRRECVALASSGLTGNGSDIPEINN</sequence>
<dbReference type="GO" id="GO:0046872">
    <property type="term" value="F:metal ion binding"/>
    <property type="evidence" value="ECO:0007669"/>
    <property type="project" value="UniProtKB-KW"/>
</dbReference>
<name>A0A1D1UMQ7_RAMVA</name>
<dbReference type="SUPFAM" id="SSF52540">
    <property type="entry name" value="P-loop containing nucleoside triphosphate hydrolases"/>
    <property type="match status" value="1"/>
</dbReference>
<feature type="binding site" evidence="6">
    <location>
        <begin position="134"/>
        <end position="137"/>
    </location>
    <ligand>
        <name>GTP</name>
        <dbReference type="ChEBI" id="CHEBI:37565"/>
    </ligand>
</feature>
<dbReference type="SMART" id="SM00177">
    <property type="entry name" value="ARF"/>
    <property type="match status" value="1"/>
</dbReference>
<evidence type="ECO:0000256" key="4">
    <source>
        <dbReference type="ARBA" id="ARBA00038765"/>
    </source>
</evidence>
<dbReference type="Gene3D" id="3.40.50.300">
    <property type="entry name" value="P-loop containing nucleotide triphosphate hydrolases"/>
    <property type="match status" value="1"/>
</dbReference>
<dbReference type="STRING" id="947166.A0A1D1UMQ7"/>
<dbReference type="Pfam" id="PF00025">
    <property type="entry name" value="Arf"/>
    <property type="match status" value="1"/>
</dbReference>
<reference evidence="8 9" key="1">
    <citation type="journal article" date="2016" name="Nat. Commun.">
        <title>Extremotolerant tardigrade genome and improved radiotolerance of human cultured cells by tardigrade-unique protein.</title>
        <authorList>
            <person name="Hashimoto T."/>
            <person name="Horikawa D.D."/>
            <person name="Saito Y."/>
            <person name="Kuwahara H."/>
            <person name="Kozuka-Hata H."/>
            <person name="Shin-I T."/>
            <person name="Minakuchi Y."/>
            <person name="Ohishi K."/>
            <person name="Motoyama A."/>
            <person name="Aizu T."/>
            <person name="Enomoto A."/>
            <person name="Kondo K."/>
            <person name="Tanaka S."/>
            <person name="Hara Y."/>
            <person name="Koshikawa S."/>
            <person name="Sagara H."/>
            <person name="Miura T."/>
            <person name="Yokobori S."/>
            <person name="Miyagawa K."/>
            <person name="Suzuki Y."/>
            <person name="Kubo T."/>
            <person name="Oyama M."/>
            <person name="Kohara Y."/>
            <person name="Fujiyama A."/>
            <person name="Arakawa K."/>
            <person name="Katayama T."/>
            <person name="Toyoda A."/>
            <person name="Kunieda T."/>
        </authorList>
    </citation>
    <scope>NUCLEOTIDE SEQUENCE [LARGE SCALE GENOMIC DNA]</scope>
    <source>
        <strain evidence="8 9">YOKOZUNA-1</strain>
    </source>
</reference>
<protein>
    <recommendedName>
        <fullName evidence="5">ADP-ribosylation factor-related protein 1</fullName>
    </recommendedName>
</protein>
<keyword evidence="7" id="KW-0479">Metal-binding</keyword>
<feature type="binding site" evidence="7">
    <location>
        <position position="31"/>
    </location>
    <ligand>
        <name>Mg(2+)</name>
        <dbReference type="ChEBI" id="CHEBI:18420"/>
    </ligand>
</feature>
<dbReference type="EMBL" id="BDGG01000001">
    <property type="protein sequence ID" value="GAU89830.1"/>
    <property type="molecule type" value="Genomic_DNA"/>
</dbReference>
<dbReference type="CDD" id="cd04160">
    <property type="entry name" value="Arfrp1"/>
    <property type="match status" value="1"/>
</dbReference>
<dbReference type="AlphaFoldDB" id="A0A1D1UMQ7"/>
<evidence type="ECO:0000256" key="6">
    <source>
        <dbReference type="PIRSR" id="PIRSR606689-1"/>
    </source>
</evidence>
<keyword evidence="1 6" id="KW-0547">Nucleotide-binding</keyword>
<dbReference type="InterPro" id="IPR024156">
    <property type="entry name" value="Small_GTPase_ARF"/>
</dbReference>
<dbReference type="SMART" id="SM00178">
    <property type="entry name" value="SAR"/>
    <property type="match status" value="1"/>
</dbReference>
<dbReference type="GO" id="GO:0006886">
    <property type="term" value="P:intracellular protein transport"/>
    <property type="evidence" value="ECO:0007669"/>
    <property type="project" value="TreeGrafter"/>
</dbReference>
<dbReference type="GO" id="GO:0005525">
    <property type="term" value="F:GTP binding"/>
    <property type="evidence" value="ECO:0007669"/>
    <property type="project" value="UniProtKB-KW"/>
</dbReference>
<organism evidence="8 9">
    <name type="scientific">Ramazzottius varieornatus</name>
    <name type="common">Water bear</name>
    <name type="synonym">Tardigrade</name>
    <dbReference type="NCBI Taxonomy" id="947166"/>
    <lineage>
        <taxon>Eukaryota</taxon>
        <taxon>Metazoa</taxon>
        <taxon>Ecdysozoa</taxon>
        <taxon>Tardigrada</taxon>
        <taxon>Eutardigrada</taxon>
        <taxon>Parachela</taxon>
        <taxon>Hypsibioidea</taxon>
        <taxon>Ramazzottiidae</taxon>
        <taxon>Ramazzottius</taxon>
    </lineage>
</organism>
<dbReference type="GO" id="GO:0043001">
    <property type="term" value="P:Golgi to plasma membrane protein transport"/>
    <property type="evidence" value="ECO:0007669"/>
    <property type="project" value="TreeGrafter"/>
</dbReference>
<evidence type="ECO:0000256" key="3">
    <source>
        <dbReference type="ARBA" id="ARBA00037377"/>
    </source>
</evidence>
<dbReference type="GO" id="GO:0034067">
    <property type="term" value="P:protein localization to Golgi apparatus"/>
    <property type="evidence" value="ECO:0007669"/>
    <property type="project" value="TreeGrafter"/>
</dbReference>
<dbReference type="OrthoDB" id="414781at2759"/>
<comment type="caution">
    <text evidence="8">The sequence shown here is derived from an EMBL/GenBank/DDBJ whole genome shotgun (WGS) entry which is preliminary data.</text>
</comment>
<evidence type="ECO:0000256" key="5">
    <source>
        <dbReference type="ARBA" id="ARBA00039478"/>
    </source>
</evidence>
<dbReference type="InterPro" id="IPR027417">
    <property type="entry name" value="P-loop_NTPase"/>
</dbReference>
<dbReference type="GO" id="GO:0005794">
    <property type="term" value="C:Golgi apparatus"/>
    <property type="evidence" value="ECO:0007669"/>
    <property type="project" value="TreeGrafter"/>
</dbReference>
<evidence type="ECO:0000256" key="1">
    <source>
        <dbReference type="ARBA" id="ARBA00022741"/>
    </source>
</evidence>
<dbReference type="PANTHER" id="PTHR45909">
    <property type="entry name" value="ADP-RIBOSYLATION FACTOR-RELATED PROTEIN 1"/>
    <property type="match status" value="1"/>
</dbReference>
<dbReference type="NCBIfam" id="TIGR00231">
    <property type="entry name" value="small_GTP"/>
    <property type="match status" value="1"/>
</dbReference>
<dbReference type="PROSITE" id="PS51417">
    <property type="entry name" value="ARF"/>
    <property type="match status" value="1"/>
</dbReference>
<dbReference type="PRINTS" id="PR00449">
    <property type="entry name" value="RASTRNSFRMNG"/>
</dbReference>
<comment type="function">
    <text evidence="3">Trans-Golgi-associated GTPase that regulates protein sorting. Controls the targeting of ARL1 and its effector to the trans-Golgi. Required for the lipidation of chylomicrons in the intestine and required for VLDL lipidation in the liver.</text>
</comment>
<evidence type="ECO:0000256" key="7">
    <source>
        <dbReference type="PIRSR" id="PIRSR606689-2"/>
    </source>
</evidence>
<feature type="binding site" evidence="6">
    <location>
        <begin position="24"/>
        <end position="31"/>
    </location>
    <ligand>
        <name>GTP</name>
        <dbReference type="ChEBI" id="CHEBI:37565"/>
    </ligand>
</feature>
<dbReference type="PANTHER" id="PTHR45909:SF1">
    <property type="entry name" value="ADP-RIBOSYLATION FACTOR-RELATED PROTEIN 1"/>
    <property type="match status" value="1"/>
</dbReference>
<dbReference type="InterPro" id="IPR006689">
    <property type="entry name" value="Small_GTPase_ARF/SAR"/>
</dbReference>
<evidence type="ECO:0000256" key="2">
    <source>
        <dbReference type="ARBA" id="ARBA00023134"/>
    </source>
</evidence>
<feature type="binding site" evidence="6">
    <location>
        <position position="78"/>
    </location>
    <ligand>
        <name>GTP</name>
        <dbReference type="ChEBI" id="CHEBI:37565"/>
    </ligand>
</feature>
<gene>
    <name evidence="8" type="primary">RvY_02334-1</name>
    <name evidence="8" type="synonym">RvY_02334.1</name>
    <name evidence="8" type="ORF">RvY_02334</name>
</gene>
<keyword evidence="7" id="KW-0460">Magnesium</keyword>
<dbReference type="InterPro" id="IPR005225">
    <property type="entry name" value="Small_GTP-bd"/>
</dbReference>
<comment type="subunit">
    <text evidence="4">Interacts with SYS1.</text>
</comment>
<keyword evidence="9" id="KW-1185">Reference proteome</keyword>
<accession>A0A1D1UMQ7</accession>
<feature type="binding site" evidence="7">
    <location>
        <position position="56"/>
    </location>
    <ligand>
        <name>Mg(2+)</name>
        <dbReference type="ChEBI" id="CHEBI:18420"/>
    </ligand>
</feature>